<dbReference type="EMBL" id="MCFC01000019">
    <property type="protein sequence ID" value="ORY30582.1"/>
    <property type="molecule type" value="Genomic_DNA"/>
</dbReference>
<protein>
    <submittedName>
        <fullName evidence="2">Uncharacterized protein</fullName>
    </submittedName>
</protein>
<dbReference type="Proteomes" id="UP000193986">
    <property type="component" value="Unassembled WGS sequence"/>
</dbReference>
<evidence type="ECO:0000256" key="1">
    <source>
        <dbReference type="SAM" id="MobiDB-lite"/>
    </source>
</evidence>
<name>A0A1Y2B6X3_9TREE</name>
<comment type="caution">
    <text evidence="2">The sequence shown here is derived from an EMBL/GenBank/DDBJ whole genome shotgun (WGS) entry which is preliminary data.</text>
</comment>
<dbReference type="OrthoDB" id="2591446at2759"/>
<feature type="region of interest" description="Disordered" evidence="1">
    <location>
        <begin position="32"/>
        <end position="134"/>
    </location>
</feature>
<feature type="compositionally biased region" description="Polar residues" evidence="1">
    <location>
        <begin position="104"/>
        <end position="125"/>
    </location>
</feature>
<evidence type="ECO:0000313" key="3">
    <source>
        <dbReference type="Proteomes" id="UP000193986"/>
    </source>
</evidence>
<gene>
    <name evidence="2" type="ORF">BCR39DRAFT_112233</name>
</gene>
<accession>A0A1Y2B6X3</accession>
<sequence length="134" mass="14972">MTLAAPFVLCIILDLIAYGIVRTLHLSMSSHRVPRSPPPANMPLGVHSPHFESEHRENFVSLTPSSDQFGEAANGESEVRRTKPGRRKQASFEVAESTAEIPVTQRSRQPRSQETKQNTLYMSKKTSIDRETPS</sequence>
<feature type="compositionally biased region" description="Basic and acidic residues" evidence="1">
    <location>
        <begin position="49"/>
        <end position="58"/>
    </location>
</feature>
<evidence type="ECO:0000313" key="2">
    <source>
        <dbReference type="EMBL" id="ORY30582.1"/>
    </source>
</evidence>
<reference evidence="2 3" key="1">
    <citation type="submission" date="2016-07" db="EMBL/GenBank/DDBJ databases">
        <title>Pervasive Adenine N6-methylation of Active Genes in Fungi.</title>
        <authorList>
            <consortium name="DOE Joint Genome Institute"/>
            <person name="Mondo S.J."/>
            <person name="Dannebaum R.O."/>
            <person name="Kuo R.C."/>
            <person name="Labutti K."/>
            <person name="Haridas S."/>
            <person name="Kuo A."/>
            <person name="Salamov A."/>
            <person name="Ahrendt S.R."/>
            <person name="Lipzen A."/>
            <person name="Sullivan W."/>
            <person name="Andreopoulos W.B."/>
            <person name="Clum A."/>
            <person name="Lindquist E."/>
            <person name="Daum C."/>
            <person name="Ramamoorthy G.K."/>
            <person name="Gryganskyi A."/>
            <person name="Culley D."/>
            <person name="Magnuson J.K."/>
            <person name="James T.Y."/>
            <person name="O'Malley M.A."/>
            <person name="Stajich J.E."/>
            <person name="Spatafora J.W."/>
            <person name="Visel A."/>
            <person name="Grigoriev I.V."/>
        </authorList>
    </citation>
    <scope>NUCLEOTIDE SEQUENCE [LARGE SCALE GENOMIC DNA]</scope>
    <source>
        <strain evidence="2 3">68-887.2</strain>
    </source>
</reference>
<organism evidence="2 3">
    <name type="scientific">Naematelia encephala</name>
    <dbReference type="NCBI Taxonomy" id="71784"/>
    <lineage>
        <taxon>Eukaryota</taxon>
        <taxon>Fungi</taxon>
        <taxon>Dikarya</taxon>
        <taxon>Basidiomycota</taxon>
        <taxon>Agaricomycotina</taxon>
        <taxon>Tremellomycetes</taxon>
        <taxon>Tremellales</taxon>
        <taxon>Naemateliaceae</taxon>
        <taxon>Naematelia</taxon>
    </lineage>
</organism>
<dbReference type="InParanoid" id="A0A1Y2B6X3"/>
<dbReference type="AlphaFoldDB" id="A0A1Y2B6X3"/>
<keyword evidence="3" id="KW-1185">Reference proteome</keyword>
<proteinExistence type="predicted"/>